<dbReference type="Proteomes" id="UP001201701">
    <property type="component" value="Unassembled WGS sequence"/>
</dbReference>
<keyword evidence="2" id="KW-1185">Reference proteome</keyword>
<dbReference type="RefSeq" id="WP_239370411.1">
    <property type="nucleotide sequence ID" value="NZ_JAKREW010000058.1"/>
</dbReference>
<organism evidence="1 2">
    <name type="scientific">Mesorhizobium retamae</name>
    <dbReference type="NCBI Taxonomy" id="2912854"/>
    <lineage>
        <taxon>Bacteria</taxon>
        <taxon>Pseudomonadati</taxon>
        <taxon>Pseudomonadota</taxon>
        <taxon>Alphaproteobacteria</taxon>
        <taxon>Hyphomicrobiales</taxon>
        <taxon>Phyllobacteriaceae</taxon>
        <taxon>Mesorhizobium</taxon>
    </lineage>
</organism>
<gene>
    <name evidence="1" type="ORF">L4923_28125</name>
</gene>
<reference evidence="1 2" key="1">
    <citation type="submission" date="2022-02" db="EMBL/GenBank/DDBJ databases">
        <title>Draft genome sequence of Mezorhizobium retamae strain IRAMC:0171 isolated from Retama raetam nodules.</title>
        <authorList>
            <person name="Bengaied R."/>
            <person name="Sbissi I."/>
            <person name="Huber K."/>
            <person name="Ghodbane F."/>
            <person name="Nouioui I."/>
            <person name="Tarhouni M."/>
            <person name="Gtari M."/>
        </authorList>
    </citation>
    <scope>NUCLEOTIDE SEQUENCE [LARGE SCALE GENOMIC DNA]</scope>
    <source>
        <strain evidence="1 2">IRAMC:0171</strain>
    </source>
</reference>
<evidence type="ECO:0000313" key="1">
    <source>
        <dbReference type="EMBL" id="MCG7508909.1"/>
    </source>
</evidence>
<protein>
    <recommendedName>
        <fullName evidence="3">SRPBCC family protein</fullName>
    </recommendedName>
</protein>
<dbReference type="EMBL" id="JAKREW010000058">
    <property type="protein sequence ID" value="MCG7508909.1"/>
    <property type="molecule type" value="Genomic_DNA"/>
</dbReference>
<comment type="caution">
    <text evidence="1">The sequence shown here is derived from an EMBL/GenBank/DDBJ whole genome shotgun (WGS) entry which is preliminary data.</text>
</comment>
<accession>A0ABS9QN79</accession>
<evidence type="ECO:0008006" key="3">
    <source>
        <dbReference type="Google" id="ProtNLM"/>
    </source>
</evidence>
<name>A0ABS9QN79_9HYPH</name>
<evidence type="ECO:0000313" key="2">
    <source>
        <dbReference type="Proteomes" id="UP001201701"/>
    </source>
</evidence>
<proteinExistence type="predicted"/>
<sequence length="141" mass="15872">MPVDEAFLLFTPKGEEAWVPGWSPDYVFPKTGETAKDMVFRTGSGEEATIWTCLEWQPERHHVRYLRTTPAQRTAFIEVNCSSDNDATSVFVSYGYVPLTEKGEEAVAAITPETFAVSIDEWSVLITDYLRRGMPSADEAR</sequence>